<dbReference type="GO" id="GO:0072686">
    <property type="term" value="C:mitotic spindle"/>
    <property type="evidence" value="ECO:0007669"/>
    <property type="project" value="TreeGrafter"/>
</dbReference>
<dbReference type="EMBL" id="JAUESC010000381">
    <property type="protein sequence ID" value="KAK0588820.1"/>
    <property type="molecule type" value="Genomic_DNA"/>
</dbReference>
<keyword evidence="3" id="KW-0378">Hydrolase</keyword>
<dbReference type="PANTHER" id="PTHR12792:SF0">
    <property type="entry name" value="SEPARIN"/>
    <property type="match status" value="1"/>
</dbReference>
<evidence type="ECO:0000256" key="1">
    <source>
        <dbReference type="ARBA" id="ARBA00000451"/>
    </source>
</evidence>
<comment type="caution">
    <text evidence="6">The sequence shown here is derived from an EMBL/GenBank/DDBJ whole genome shotgun (WGS) entry which is preliminary data.</text>
</comment>
<dbReference type="PROSITE" id="PS51700">
    <property type="entry name" value="SEPARIN"/>
    <property type="match status" value="1"/>
</dbReference>
<dbReference type="AlphaFoldDB" id="A0AA39VQ68"/>
<feature type="domain" description="Peptidase C50" evidence="5">
    <location>
        <begin position="1"/>
        <end position="94"/>
    </location>
</feature>
<dbReference type="InterPro" id="IPR030397">
    <property type="entry name" value="SEPARIN_core_dom"/>
</dbReference>
<dbReference type="PANTHER" id="PTHR12792">
    <property type="entry name" value="EXTRA SPINDLE POLES 1-RELATED"/>
    <property type="match status" value="1"/>
</dbReference>
<reference evidence="6" key="1">
    <citation type="journal article" date="2022" name="Plant J.">
        <title>Strategies of tolerance reflected in two North American maple genomes.</title>
        <authorList>
            <person name="McEvoy S.L."/>
            <person name="Sezen U.U."/>
            <person name="Trouern-Trend A."/>
            <person name="McMahon S.M."/>
            <person name="Schaberg P.G."/>
            <person name="Yang J."/>
            <person name="Wegrzyn J.L."/>
            <person name="Swenson N.G."/>
        </authorList>
    </citation>
    <scope>NUCLEOTIDE SEQUENCE</scope>
    <source>
        <strain evidence="6">NS2018</strain>
    </source>
</reference>
<protein>
    <recommendedName>
        <fullName evidence="2">separase</fullName>
        <ecNumber evidence="2">3.4.22.49</ecNumber>
    </recommendedName>
</protein>
<dbReference type="GO" id="GO:0051307">
    <property type="term" value="P:meiotic chromosome separation"/>
    <property type="evidence" value="ECO:0007669"/>
    <property type="project" value="TreeGrafter"/>
</dbReference>
<sequence>MTRSFMITPLARSHQRVPLPSILGGNGGTILFRTMREVLFNFIGPVVTHDLFIYFGHGSGAQYIPRRDLQKLKRCSASLLMGCSSGSLKLEGCYNPHGTPLSYLQAGSPVIVANLWEVTDKDIDRFGKAILDACLRERSSISVGCDQCALLAEEVEAKIARGCKGQKKKVSRKKPTETLDTGLCKNGCDHRPKLGSFMGQAREACTLPFLVGASPVCYGVPTGIRRKAAS</sequence>
<comment type="catalytic activity">
    <reaction evidence="1">
        <text>All bonds known to be hydrolyzed by this endopeptidase have arginine in P1 and an acidic residue in P4. P6 is often occupied by an acidic residue or by a hydroxy-amino-acid residue, the phosphorylation of which enhances cleavage.</text>
        <dbReference type="EC" id="3.4.22.49"/>
    </reaction>
</comment>
<dbReference type="GO" id="GO:0006508">
    <property type="term" value="P:proteolysis"/>
    <property type="evidence" value="ECO:0007669"/>
    <property type="project" value="InterPro"/>
</dbReference>
<evidence type="ECO:0000256" key="3">
    <source>
        <dbReference type="ARBA" id="ARBA00022801"/>
    </source>
</evidence>
<evidence type="ECO:0000313" key="7">
    <source>
        <dbReference type="Proteomes" id="UP001168877"/>
    </source>
</evidence>
<dbReference type="GO" id="GO:0005634">
    <property type="term" value="C:nucleus"/>
    <property type="evidence" value="ECO:0007669"/>
    <property type="project" value="InterPro"/>
</dbReference>
<name>A0AA39VQ68_ACESA</name>
<proteinExistence type="predicted"/>
<dbReference type="EC" id="3.4.22.49" evidence="2"/>
<dbReference type="InterPro" id="IPR005314">
    <property type="entry name" value="Peptidase_C50"/>
</dbReference>
<evidence type="ECO:0000256" key="2">
    <source>
        <dbReference type="ARBA" id="ARBA00012489"/>
    </source>
</evidence>
<keyword evidence="4" id="KW-0159">Chromosome partition</keyword>
<dbReference type="Proteomes" id="UP001168877">
    <property type="component" value="Unassembled WGS sequence"/>
</dbReference>
<organism evidence="6 7">
    <name type="scientific">Acer saccharum</name>
    <name type="common">Sugar maple</name>
    <dbReference type="NCBI Taxonomy" id="4024"/>
    <lineage>
        <taxon>Eukaryota</taxon>
        <taxon>Viridiplantae</taxon>
        <taxon>Streptophyta</taxon>
        <taxon>Embryophyta</taxon>
        <taxon>Tracheophyta</taxon>
        <taxon>Spermatophyta</taxon>
        <taxon>Magnoliopsida</taxon>
        <taxon>eudicotyledons</taxon>
        <taxon>Gunneridae</taxon>
        <taxon>Pentapetalae</taxon>
        <taxon>rosids</taxon>
        <taxon>malvids</taxon>
        <taxon>Sapindales</taxon>
        <taxon>Sapindaceae</taxon>
        <taxon>Hippocastanoideae</taxon>
        <taxon>Acereae</taxon>
        <taxon>Acer</taxon>
    </lineage>
</organism>
<reference evidence="6" key="2">
    <citation type="submission" date="2023-06" db="EMBL/GenBank/DDBJ databases">
        <authorList>
            <person name="Swenson N.G."/>
            <person name="Wegrzyn J.L."/>
            <person name="Mcevoy S.L."/>
        </authorList>
    </citation>
    <scope>NUCLEOTIDE SEQUENCE</scope>
    <source>
        <strain evidence="6">NS2018</strain>
        <tissue evidence="6">Leaf</tissue>
    </source>
</reference>
<evidence type="ECO:0000259" key="5">
    <source>
        <dbReference type="PROSITE" id="PS51700"/>
    </source>
</evidence>
<evidence type="ECO:0000313" key="6">
    <source>
        <dbReference type="EMBL" id="KAK0588820.1"/>
    </source>
</evidence>
<keyword evidence="7" id="KW-1185">Reference proteome</keyword>
<accession>A0AA39VQ68</accession>
<dbReference type="GO" id="GO:0004197">
    <property type="term" value="F:cysteine-type endopeptidase activity"/>
    <property type="evidence" value="ECO:0007669"/>
    <property type="project" value="InterPro"/>
</dbReference>
<dbReference type="Pfam" id="PF03568">
    <property type="entry name" value="Separin_C"/>
    <property type="match status" value="1"/>
</dbReference>
<evidence type="ECO:0000256" key="4">
    <source>
        <dbReference type="ARBA" id="ARBA00022829"/>
    </source>
</evidence>
<gene>
    <name evidence="6" type="ORF">LWI29_005932</name>
</gene>
<dbReference type="GO" id="GO:0005737">
    <property type="term" value="C:cytoplasm"/>
    <property type="evidence" value="ECO:0007669"/>
    <property type="project" value="TreeGrafter"/>
</dbReference>